<reference evidence="1" key="1">
    <citation type="journal article" date="2021" name="Proc. Natl. Acad. Sci. U.S.A.">
        <title>A Catalog of Tens of Thousands of Viruses from Human Metagenomes Reveals Hidden Associations with Chronic Diseases.</title>
        <authorList>
            <person name="Tisza M.J."/>
            <person name="Buck C.B."/>
        </authorList>
    </citation>
    <scope>NUCLEOTIDE SEQUENCE</scope>
    <source>
        <strain evidence="1">CtHMt20</strain>
    </source>
</reference>
<dbReference type="EMBL" id="BK032622">
    <property type="protein sequence ID" value="DAF51794.1"/>
    <property type="molecule type" value="Genomic_DNA"/>
</dbReference>
<sequence length="39" mass="4396">MDAICSAYFKTCEHIFKSGLSLRSRTSDSVFYGNRGMDT</sequence>
<protein>
    <submittedName>
        <fullName evidence="1">Uncharacterized protein</fullName>
    </submittedName>
</protein>
<organism evidence="1">
    <name type="scientific">Podoviridae sp. ctHMt20</name>
    <dbReference type="NCBI Taxonomy" id="2827728"/>
    <lineage>
        <taxon>Viruses</taxon>
        <taxon>Duplodnaviria</taxon>
        <taxon>Heunggongvirae</taxon>
        <taxon>Uroviricota</taxon>
        <taxon>Caudoviricetes</taxon>
    </lineage>
</organism>
<name>A0A8S5SMJ5_9CAUD</name>
<proteinExistence type="predicted"/>
<evidence type="ECO:0000313" key="1">
    <source>
        <dbReference type="EMBL" id="DAF51794.1"/>
    </source>
</evidence>
<accession>A0A8S5SMJ5</accession>